<dbReference type="PANTHER" id="PTHR43005">
    <property type="entry name" value="BLR7065 PROTEIN"/>
    <property type="match status" value="1"/>
</dbReference>
<dbReference type="Pfam" id="PF00528">
    <property type="entry name" value="BPD_transp_1"/>
    <property type="match status" value="1"/>
</dbReference>
<feature type="transmembrane region" description="Helical" evidence="7">
    <location>
        <begin position="114"/>
        <end position="134"/>
    </location>
</feature>
<dbReference type="SUPFAM" id="SSF161098">
    <property type="entry name" value="MetI-like"/>
    <property type="match status" value="1"/>
</dbReference>
<feature type="transmembrane region" description="Helical" evidence="7">
    <location>
        <begin position="208"/>
        <end position="230"/>
    </location>
</feature>
<dbReference type="Gene3D" id="1.10.3720.10">
    <property type="entry name" value="MetI-like"/>
    <property type="match status" value="1"/>
</dbReference>
<name>A0A0R3DGJ1_9BRAD</name>
<dbReference type="CDD" id="cd06261">
    <property type="entry name" value="TM_PBP2"/>
    <property type="match status" value="1"/>
</dbReference>
<evidence type="ECO:0000256" key="4">
    <source>
        <dbReference type="ARBA" id="ARBA00022692"/>
    </source>
</evidence>
<keyword evidence="10" id="KW-1185">Reference proteome</keyword>
<proteinExistence type="inferred from homology"/>
<dbReference type="GO" id="GO:0005886">
    <property type="term" value="C:plasma membrane"/>
    <property type="evidence" value="ECO:0007669"/>
    <property type="project" value="UniProtKB-SubCell"/>
</dbReference>
<dbReference type="PANTHER" id="PTHR43005:SF1">
    <property type="entry name" value="SPERMIDINE_PUTRESCINE TRANSPORT SYSTEM PERMEASE PROTEIN"/>
    <property type="match status" value="1"/>
</dbReference>
<keyword evidence="3" id="KW-1003">Cell membrane</keyword>
<dbReference type="OrthoDB" id="9801818at2"/>
<dbReference type="InterPro" id="IPR035906">
    <property type="entry name" value="MetI-like_sf"/>
</dbReference>
<protein>
    <submittedName>
        <fullName evidence="9">ABC transporter permease</fullName>
    </submittedName>
</protein>
<dbReference type="InterPro" id="IPR000515">
    <property type="entry name" value="MetI-like"/>
</dbReference>
<comment type="caution">
    <text evidence="9">The sequence shown here is derived from an EMBL/GenBank/DDBJ whole genome shotgun (WGS) entry which is preliminary data.</text>
</comment>
<dbReference type="STRING" id="989370.AOQ71_25415"/>
<sequence>MELTESGIDLERRRFIAFALTPSLIVLFAVAVLPAIYLVVTSLTPFQLTTPGSAADFSEPFRNYSLLPGDPRFVNSLAVQAKLSVASVLFQVLLGMLLALLLNVPSRFVELARTFFLIPMVLPPIVVAVIWKLIYAPDISPVYYAAQALHFTLPALTSSVDFALASIIIADTWEWTPFTFLMVLAALQTIPDEYSEAALVDGAGKLQIFWYVTLPFITPILVISGMFRLIDSVKAFPLIFLLTGGGPGTVTEVTNYYAYLLAFDTNEIGYSSAVTVVMLLLVCGISLGLVWMGRRKEALA</sequence>
<evidence type="ECO:0000256" key="6">
    <source>
        <dbReference type="ARBA" id="ARBA00023136"/>
    </source>
</evidence>
<dbReference type="GO" id="GO:0055085">
    <property type="term" value="P:transmembrane transport"/>
    <property type="evidence" value="ECO:0007669"/>
    <property type="project" value="InterPro"/>
</dbReference>
<keyword evidence="5 7" id="KW-1133">Transmembrane helix</keyword>
<keyword evidence="4 7" id="KW-0812">Transmembrane</keyword>
<accession>A0A0R3DGJ1</accession>
<organism evidence="9 10">
    <name type="scientific">Bradyrhizobium manausense</name>
    <dbReference type="NCBI Taxonomy" id="989370"/>
    <lineage>
        <taxon>Bacteria</taxon>
        <taxon>Pseudomonadati</taxon>
        <taxon>Pseudomonadota</taxon>
        <taxon>Alphaproteobacteria</taxon>
        <taxon>Hyphomicrobiales</taxon>
        <taxon>Nitrobacteraceae</taxon>
        <taxon>Bradyrhizobium</taxon>
    </lineage>
</organism>
<evidence type="ECO:0000256" key="2">
    <source>
        <dbReference type="ARBA" id="ARBA00022448"/>
    </source>
</evidence>
<evidence type="ECO:0000256" key="7">
    <source>
        <dbReference type="RuleBase" id="RU363032"/>
    </source>
</evidence>
<feature type="transmembrane region" description="Helical" evidence="7">
    <location>
        <begin position="15"/>
        <end position="40"/>
    </location>
</feature>
<dbReference type="EMBL" id="LJYG01000101">
    <property type="protein sequence ID" value="KRQ06373.1"/>
    <property type="molecule type" value="Genomic_DNA"/>
</dbReference>
<keyword evidence="6 7" id="KW-0472">Membrane</keyword>
<reference evidence="9 10" key="1">
    <citation type="submission" date="2015-09" db="EMBL/GenBank/DDBJ databases">
        <title>Draft Genome Sequence of Bradyrhizobium manausense Strain BR 3351T, a Novel Symbiotic Nitrogen-Fixing Alphaproteobacterium Isolated from Brazilian Amazon Rain Forest.</title>
        <authorList>
            <person name="De Araujo J.L."/>
            <person name="Zilli J.E."/>
        </authorList>
    </citation>
    <scope>NUCLEOTIDE SEQUENCE [LARGE SCALE GENOMIC DNA]</scope>
    <source>
        <strain evidence="9 10">BR3351</strain>
    </source>
</reference>
<feature type="transmembrane region" description="Helical" evidence="7">
    <location>
        <begin position="83"/>
        <end position="102"/>
    </location>
</feature>
<evidence type="ECO:0000256" key="1">
    <source>
        <dbReference type="ARBA" id="ARBA00004651"/>
    </source>
</evidence>
<dbReference type="AlphaFoldDB" id="A0A0R3DGJ1"/>
<keyword evidence="2 7" id="KW-0813">Transport</keyword>
<evidence type="ECO:0000256" key="3">
    <source>
        <dbReference type="ARBA" id="ARBA00022475"/>
    </source>
</evidence>
<evidence type="ECO:0000313" key="10">
    <source>
        <dbReference type="Proteomes" id="UP000051936"/>
    </source>
</evidence>
<gene>
    <name evidence="9" type="ORF">AOQ71_25415</name>
</gene>
<feature type="transmembrane region" description="Helical" evidence="7">
    <location>
        <begin position="268"/>
        <end position="292"/>
    </location>
</feature>
<dbReference type="RefSeq" id="WP_057752663.1">
    <property type="nucleotide sequence ID" value="NZ_LJYG01000101.1"/>
</dbReference>
<evidence type="ECO:0000256" key="5">
    <source>
        <dbReference type="ARBA" id="ARBA00022989"/>
    </source>
</evidence>
<feature type="domain" description="ABC transmembrane type-1" evidence="8">
    <location>
        <begin position="77"/>
        <end position="289"/>
    </location>
</feature>
<comment type="subcellular location">
    <subcellularLocation>
        <location evidence="1 7">Cell membrane</location>
        <topology evidence="1 7">Multi-pass membrane protein</topology>
    </subcellularLocation>
</comment>
<comment type="similarity">
    <text evidence="7">Belongs to the binding-protein-dependent transport system permease family.</text>
</comment>
<dbReference type="Proteomes" id="UP000051936">
    <property type="component" value="Unassembled WGS sequence"/>
</dbReference>
<evidence type="ECO:0000313" key="9">
    <source>
        <dbReference type="EMBL" id="KRQ06373.1"/>
    </source>
</evidence>
<evidence type="ECO:0000259" key="8">
    <source>
        <dbReference type="PROSITE" id="PS50928"/>
    </source>
</evidence>
<dbReference type="PROSITE" id="PS50928">
    <property type="entry name" value="ABC_TM1"/>
    <property type="match status" value="1"/>
</dbReference>